<name>A0A454TIP7_9RALS</name>
<accession>A0A454TIP7</accession>
<organism evidence="1 2">
    <name type="scientific">Ralstonia pseudosolanacearum</name>
    <dbReference type="NCBI Taxonomy" id="1310165"/>
    <lineage>
        <taxon>Bacteria</taxon>
        <taxon>Pseudomonadati</taxon>
        <taxon>Pseudomonadota</taxon>
        <taxon>Betaproteobacteria</taxon>
        <taxon>Burkholderiales</taxon>
        <taxon>Burkholderiaceae</taxon>
        <taxon>Ralstonia</taxon>
        <taxon>Ralstonia solanacearum species complex</taxon>
    </lineage>
</organism>
<dbReference type="Proteomes" id="UP000271222">
    <property type="component" value="Unassembled WGS sequence"/>
</dbReference>
<reference evidence="1 2" key="1">
    <citation type="submission" date="2018-10" db="EMBL/GenBank/DDBJ databases">
        <title>Draft Genome Sequence of Ralstonia pseudosolanacearum (R. solanacearum phylotype I) Strain Tg03 Isolated from Luffa cylindrica in China.</title>
        <authorList>
            <person name="Yuan G.-Q."/>
            <person name="Li Q.-Q."/>
            <person name="Zhang Y.-W."/>
        </authorList>
    </citation>
    <scope>NUCLEOTIDE SEQUENCE [LARGE SCALE GENOMIC DNA]</scope>
    <source>
        <strain evidence="1 2">Tg03</strain>
    </source>
</reference>
<sequence length="85" mass="9582">MRMQGGFHKRKTEGVAMNVTYLTNNKAARDTILRLAKQCESMAWTVAWATDNDLVETAYKLKAKFSYLLVGTHNYVTSPAVLGKR</sequence>
<evidence type="ECO:0000313" key="2">
    <source>
        <dbReference type="Proteomes" id="UP000271222"/>
    </source>
</evidence>
<dbReference type="EMBL" id="RJTL01000078">
    <property type="protein sequence ID" value="RNM00041.1"/>
    <property type="molecule type" value="Genomic_DNA"/>
</dbReference>
<proteinExistence type="predicted"/>
<gene>
    <name evidence="1" type="ORF">EGA29_25350</name>
</gene>
<dbReference type="AlphaFoldDB" id="A0A454TIP7"/>
<comment type="caution">
    <text evidence="1">The sequence shown here is derived from an EMBL/GenBank/DDBJ whole genome shotgun (WGS) entry which is preliminary data.</text>
</comment>
<evidence type="ECO:0000313" key="1">
    <source>
        <dbReference type="EMBL" id="RNM00041.1"/>
    </source>
</evidence>
<protein>
    <submittedName>
        <fullName evidence="1">Uncharacterized protein</fullName>
    </submittedName>
</protein>